<evidence type="ECO:0000313" key="2">
    <source>
        <dbReference type="Araport" id="AT2G35820"/>
    </source>
</evidence>
<dbReference type="Gene3D" id="2.60.120.480">
    <property type="entry name" value="Ureidoglycolate hydrolase"/>
    <property type="match status" value="1"/>
</dbReference>
<reference evidence="4" key="2">
    <citation type="journal article" date="2017" name="Plant J.">
        <title>Araport11: a complete reannotation of the Arabidopsis thaliana reference genome.</title>
        <authorList>
            <person name="Cheng C.Y."/>
            <person name="Krishnakumar V."/>
            <person name="Chan A.P."/>
            <person name="Thibaud-Nissen F."/>
            <person name="Schobel S."/>
            <person name="Town C.D."/>
        </authorList>
    </citation>
    <scope>GENOME REANNOTATION</scope>
    <source>
        <strain evidence="4">cv. Columbia</strain>
    </source>
</reference>
<sequence>MLRTEYRPHPINNGTSPRIPKRQKGPLFSLFFHVKHILFKLTRKPRYFWCFLTESRLEENFRKTPKSSYANSYLHFHFSCGDGESSSVPTMAKSPVEVKLIPIEATPENFADYGQVIEASRDGAGFGPNDAQLDLSRGIPRFYIMRIRDTPFDFSVLTHHASVTQCLGSIGGHVWYLGVAKPTLIEDGDDGKMVDKLKSRSGHLYAPPAVEEIRVFRVSGPKFIKLNHGTWHVGPLFSDSYMDFYNLELSNTNAVDRTTYDFIKNKGVTIRVDPNDVDTSSS</sequence>
<dbReference type="FunCoup" id="A0A1P8B223">
    <property type="interactions" value="70"/>
</dbReference>
<evidence type="ECO:0000313" key="3">
    <source>
        <dbReference type="EMBL" id="ANM62950.1"/>
    </source>
</evidence>
<evidence type="ECO:0000313" key="4">
    <source>
        <dbReference type="Proteomes" id="UP000006548"/>
    </source>
</evidence>
<dbReference type="PANTHER" id="PTHR35721:SF1">
    <property type="entry name" value="UREIDOGLYCOLATE HYDROLASE"/>
    <property type="match status" value="1"/>
</dbReference>
<dbReference type="SUPFAM" id="SSF51182">
    <property type="entry name" value="RmlC-like cupins"/>
    <property type="match status" value="1"/>
</dbReference>
<dbReference type="FunFam" id="2.60.120.480:FF:000006">
    <property type="entry name" value="Ureidoglycolate hydrolase"/>
    <property type="match status" value="1"/>
</dbReference>
<evidence type="ECO:0007829" key="5">
    <source>
        <dbReference type="PeptideAtlas" id="A0A1P8B223"/>
    </source>
</evidence>
<keyword evidence="3" id="KW-0378">Hydrolase</keyword>
<evidence type="ECO:0007829" key="6">
    <source>
        <dbReference type="ProteomicsDB" id="A0A1P8B223"/>
    </source>
</evidence>
<dbReference type="KEGG" id="ath:AT2G35820"/>
<evidence type="ECO:0000256" key="1">
    <source>
        <dbReference type="SAM" id="MobiDB-lite"/>
    </source>
</evidence>
<proteinExistence type="evidence at protein level"/>
<dbReference type="ExpressionAtlas" id="A0A1P8B223">
    <property type="expression patterns" value="baseline and differential"/>
</dbReference>
<dbReference type="SMR" id="A0A1P8B223"/>
<gene>
    <name evidence="2 3" type="ordered locus">At2g35820</name>
    <name evidence="3" type="ORF">F11F19.27</name>
    <name evidence="3" type="ORF">F11F19_27</name>
</gene>
<dbReference type="Proteomes" id="UP000006548">
    <property type="component" value="Chromosome 2"/>
</dbReference>
<dbReference type="AlphaFoldDB" id="A0A1P8B223"/>
<name>A0A1P8B223_ARATH</name>
<protein>
    <submittedName>
        <fullName evidence="3">Ureidoglycolate hydrolase</fullName>
    </submittedName>
</protein>
<dbReference type="GO" id="GO:0005829">
    <property type="term" value="C:cytosol"/>
    <property type="evidence" value="ECO:0007005"/>
    <property type="project" value="TAIR"/>
</dbReference>
<reference evidence="3 4" key="1">
    <citation type="journal article" date="1999" name="Nature">
        <title>Sequence and analysis of chromosome 2 of the plant Arabidopsis thaliana.</title>
        <authorList>
            <person name="Lin X."/>
            <person name="Kaul S."/>
            <person name="Rounsley S."/>
            <person name="Shea T.P."/>
            <person name="Benito M.I."/>
            <person name="Town C.D."/>
            <person name="Fujii C.Y."/>
            <person name="Mason T."/>
            <person name="Bowman C.L."/>
            <person name="Barnstead M."/>
            <person name="Feldblyum T.V."/>
            <person name="Buell C.R."/>
            <person name="Ketchum K.A."/>
            <person name="Lee J."/>
            <person name="Ronning C.M."/>
            <person name="Koo H.L."/>
            <person name="Moffat K.S."/>
            <person name="Cronin L.A."/>
            <person name="Shen M."/>
            <person name="Pai G."/>
            <person name="Van Aken S."/>
            <person name="Umayam L."/>
            <person name="Tallon L.J."/>
            <person name="Gill J.E."/>
            <person name="Adams M.D."/>
            <person name="Carrera A.J."/>
            <person name="Creasy T.H."/>
            <person name="Goodman H.M."/>
            <person name="Somerville C.R."/>
            <person name="Copenhaver G.P."/>
            <person name="Preuss D."/>
            <person name="Nierman W.C."/>
            <person name="White O."/>
            <person name="Eisen J.A."/>
            <person name="Salzberg S.L."/>
            <person name="Fraser C.M."/>
            <person name="Venter J.C."/>
        </authorList>
    </citation>
    <scope>NUCLEOTIDE SEQUENCE [LARGE SCALE GENOMIC DNA]</scope>
    <source>
        <strain evidence="4">cv. Columbia</strain>
    </source>
</reference>
<dbReference type="GO" id="GO:0004848">
    <property type="term" value="F:ureidoglycolate hydrolase activity"/>
    <property type="evidence" value="ECO:0007669"/>
    <property type="project" value="InterPro"/>
</dbReference>
<dbReference type="InterPro" id="IPR024060">
    <property type="entry name" value="Ureidoglycolate_lyase_dom_sf"/>
</dbReference>
<dbReference type="Araport" id="AT2G35820"/>
<dbReference type="InterPro" id="IPR011051">
    <property type="entry name" value="RmlC_Cupin_sf"/>
</dbReference>
<keyword evidence="4" id="KW-1185">Reference proteome</keyword>
<dbReference type="InParanoid" id="A0A1P8B223"/>
<organism evidence="3 4">
    <name type="scientific">Arabidopsis thaliana</name>
    <name type="common">Mouse-ear cress</name>
    <dbReference type="NCBI Taxonomy" id="3702"/>
    <lineage>
        <taxon>Eukaryota</taxon>
        <taxon>Viridiplantae</taxon>
        <taxon>Streptophyta</taxon>
        <taxon>Embryophyta</taxon>
        <taxon>Tracheophyta</taxon>
        <taxon>Spermatophyta</taxon>
        <taxon>Magnoliopsida</taxon>
        <taxon>eudicotyledons</taxon>
        <taxon>Gunneridae</taxon>
        <taxon>Pentapetalae</taxon>
        <taxon>rosids</taxon>
        <taxon>malvids</taxon>
        <taxon>Brassicales</taxon>
        <taxon>Brassicaceae</taxon>
        <taxon>Camelineae</taxon>
        <taxon>Arabidopsis</taxon>
    </lineage>
</organism>
<dbReference type="EMBL" id="CP002685">
    <property type="protein sequence ID" value="ANM62950.1"/>
    <property type="molecule type" value="Genomic_DNA"/>
</dbReference>
<dbReference type="PANTHER" id="PTHR35721">
    <property type="entry name" value="UREIDOGLYCOLATE HYDROLASE"/>
    <property type="match status" value="1"/>
</dbReference>
<dbReference type="TAIR" id="AT2G35820"/>
<dbReference type="ProteomicsDB" id="209958"/>
<keyword evidence="5 6" id="KW-1267">Proteomics identification</keyword>
<accession>A0A1P8B223</accession>
<feature type="region of interest" description="Disordered" evidence="1">
    <location>
        <begin position="1"/>
        <end position="20"/>
    </location>
</feature>
<dbReference type="GeneID" id="818155"/>